<dbReference type="Proteomes" id="UP001242480">
    <property type="component" value="Unassembled WGS sequence"/>
</dbReference>
<feature type="domain" description="Flagellin N-terminal" evidence="4">
    <location>
        <begin position="15"/>
        <end position="106"/>
    </location>
</feature>
<evidence type="ECO:0000259" key="4">
    <source>
        <dbReference type="Pfam" id="PF00669"/>
    </source>
</evidence>
<keyword evidence="3" id="KW-0964">Secreted</keyword>
<dbReference type="Pfam" id="PF00669">
    <property type="entry name" value="Flagellin_N"/>
    <property type="match status" value="1"/>
</dbReference>
<comment type="subcellular location">
    <subcellularLocation>
        <location evidence="3">Secreted</location>
    </subcellularLocation>
    <subcellularLocation>
        <location evidence="3">Bacterial flagellum</location>
    </subcellularLocation>
</comment>
<dbReference type="SUPFAM" id="SSF64518">
    <property type="entry name" value="Phase 1 flagellin"/>
    <property type="match status" value="2"/>
</dbReference>
<dbReference type="Gene3D" id="1.20.1330.10">
    <property type="entry name" value="f41 fragment of flagellin, N-terminal domain"/>
    <property type="match status" value="1"/>
</dbReference>
<sequence length="482" mass="49161">MASNITLSAGVRANLLNLQQTADLKNLTQGRLATGKKVNSALDNPSNFFTAASLTSRSSDLTNLLDGISNGIQTLKSANDGITAITTSIESLQATVRQARQDKSFKSASYALDGNAIGTTTLKSLSFAGGAVGSTGVSVALNGTTTVTGASDFAAPAAAGNLTLQADDVNGGSAVTVALTTSDTLDTTIDKINAATGGSGIVASKDAAGTKLVLTNASGNDVTVGGDAAALTATGLTATTTSATVSTTPKTVDQIVDAINNNSKLQGKVRASNDGGNLRIENDFTSGLSITGYNAATSKFDGGSGVRSVAGNEVRNNLVTQFNNVRDQLNKLADDASFSGTNLLKGDKLKLNFNESSTSSLTIQSTNASGINTTTLGISAATADEFGSDSALDARLDQLSDALTKLRSQASAFGSNLSIVQNRQDFTKALTNTLQVGADNLTLADTNEEGANLLALNTRQQLQTTSLSFASQADQAVLQFLR</sequence>
<comment type="function">
    <text evidence="3">Flagellin is the subunit protein which polymerizes to form the filaments of bacterial flagella.</text>
</comment>
<keyword evidence="2 3" id="KW-0975">Bacterial flagellum</keyword>
<keyword evidence="7" id="KW-1185">Reference proteome</keyword>
<name>A0ABU0J950_9HYPH</name>
<feature type="domain" description="Flagellin C-terminal" evidence="5">
    <location>
        <begin position="397"/>
        <end position="481"/>
    </location>
</feature>
<protein>
    <recommendedName>
        <fullName evidence="3">Flagellin</fullName>
    </recommendedName>
</protein>
<proteinExistence type="inferred from homology"/>
<evidence type="ECO:0000256" key="1">
    <source>
        <dbReference type="ARBA" id="ARBA00005709"/>
    </source>
</evidence>
<organism evidence="6 7">
    <name type="scientific">Labrys wisconsinensis</name>
    <dbReference type="NCBI Taxonomy" id="425677"/>
    <lineage>
        <taxon>Bacteria</taxon>
        <taxon>Pseudomonadati</taxon>
        <taxon>Pseudomonadota</taxon>
        <taxon>Alphaproteobacteria</taxon>
        <taxon>Hyphomicrobiales</taxon>
        <taxon>Xanthobacteraceae</taxon>
        <taxon>Labrys</taxon>
    </lineage>
</organism>
<dbReference type="EMBL" id="JAUSVX010000007">
    <property type="protein sequence ID" value="MDQ0470798.1"/>
    <property type="molecule type" value="Genomic_DNA"/>
</dbReference>
<dbReference type="RefSeq" id="WP_307275056.1">
    <property type="nucleotide sequence ID" value="NZ_JAUSVX010000007.1"/>
</dbReference>
<dbReference type="InterPro" id="IPR046358">
    <property type="entry name" value="Flagellin_C"/>
</dbReference>
<evidence type="ECO:0000313" key="6">
    <source>
        <dbReference type="EMBL" id="MDQ0470798.1"/>
    </source>
</evidence>
<gene>
    <name evidence="6" type="ORF">QO011_003817</name>
</gene>
<evidence type="ECO:0000313" key="7">
    <source>
        <dbReference type="Proteomes" id="UP001242480"/>
    </source>
</evidence>
<reference evidence="6 7" key="1">
    <citation type="submission" date="2023-07" db="EMBL/GenBank/DDBJ databases">
        <title>Genomic Encyclopedia of Type Strains, Phase IV (KMG-IV): sequencing the most valuable type-strain genomes for metagenomic binning, comparative biology and taxonomic classification.</title>
        <authorList>
            <person name="Goeker M."/>
        </authorList>
    </citation>
    <scope>NUCLEOTIDE SEQUENCE [LARGE SCALE GENOMIC DNA]</scope>
    <source>
        <strain evidence="6 7">DSM 19619</strain>
    </source>
</reference>
<evidence type="ECO:0000256" key="2">
    <source>
        <dbReference type="ARBA" id="ARBA00023143"/>
    </source>
</evidence>
<comment type="caution">
    <text evidence="6">The sequence shown here is derived from an EMBL/GenBank/DDBJ whole genome shotgun (WGS) entry which is preliminary data.</text>
</comment>
<evidence type="ECO:0000259" key="5">
    <source>
        <dbReference type="Pfam" id="PF00700"/>
    </source>
</evidence>
<dbReference type="InterPro" id="IPR001029">
    <property type="entry name" value="Flagellin_N"/>
</dbReference>
<comment type="similarity">
    <text evidence="1 3">Belongs to the bacterial flagellin family.</text>
</comment>
<evidence type="ECO:0000256" key="3">
    <source>
        <dbReference type="RuleBase" id="RU362073"/>
    </source>
</evidence>
<dbReference type="Gene3D" id="3.30.70.2120">
    <property type="match status" value="1"/>
</dbReference>
<dbReference type="Pfam" id="PF00700">
    <property type="entry name" value="Flagellin_C"/>
    <property type="match status" value="1"/>
</dbReference>
<accession>A0ABU0J950</accession>